<evidence type="ECO:0000256" key="1">
    <source>
        <dbReference type="SAM" id="MobiDB-lite"/>
    </source>
</evidence>
<evidence type="ECO:0000313" key="4">
    <source>
        <dbReference type="Proteomes" id="UP000541969"/>
    </source>
</evidence>
<proteinExistence type="predicted"/>
<feature type="compositionally biased region" description="Low complexity" evidence="1">
    <location>
        <begin position="81"/>
        <end position="136"/>
    </location>
</feature>
<evidence type="ECO:0000313" key="3">
    <source>
        <dbReference type="EMBL" id="NYJ05214.1"/>
    </source>
</evidence>
<dbReference type="EMBL" id="JACBZT010000001">
    <property type="protein sequence ID" value="NYJ05214.1"/>
    <property type="molecule type" value="Genomic_DNA"/>
</dbReference>
<feature type="compositionally biased region" description="Polar residues" evidence="1">
    <location>
        <begin position="137"/>
        <end position="154"/>
    </location>
</feature>
<dbReference type="AlphaFoldDB" id="A0A853CBU0"/>
<keyword evidence="4" id="KW-1185">Reference proteome</keyword>
<sequence length="154" mass="15634">MTTPHEEQPQTEALATPKVTTAPPRARWRFANVPSRLGRARTSTVVLAVLFVAVFVLWVYVRPPAVASPAGTTGDVNGPVAPATSSSVPTTTSEAPTPTPSGSTTPPRETTTEPSTPTDQTTGGATTTAPESSTPGRSSTGVSVPSATVPAPTS</sequence>
<feature type="transmembrane region" description="Helical" evidence="2">
    <location>
        <begin position="44"/>
        <end position="61"/>
    </location>
</feature>
<evidence type="ECO:0000256" key="2">
    <source>
        <dbReference type="SAM" id="Phobius"/>
    </source>
</evidence>
<dbReference type="Proteomes" id="UP000541969">
    <property type="component" value="Unassembled WGS sequence"/>
</dbReference>
<keyword evidence="2" id="KW-1133">Transmembrane helix</keyword>
<reference evidence="3 4" key="1">
    <citation type="submission" date="2020-07" db="EMBL/GenBank/DDBJ databases">
        <title>Sequencing the genomes of 1000 actinobacteria strains.</title>
        <authorList>
            <person name="Klenk H.-P."/>
        </authorList>
    </citation>
    <scope>NUCLEOTIDE SEQUENCE [LARGE SCALE GENOMIC DNA]</scope>
    <source>
        <strain evidence="3 4">DSM 104001</strain>
    </source>
</reference>
<comment type="caution">
    <text evidence="3">The sequence shown here is derived from an EMBL/GenBank/DDBJ whole genome shotgun (WGS) entry which is preliminary data.</text>
</comment>
<protein>
    <submittedName>
        <fullName evidence="3">Cytoskeletal protein RodZ</fullName>
    </submittedName>
</protein>
<accession>A0A853CBU0</accession>
<gene>
    <name evidence="3" type="ORF">GGQ55_001492</name>
</gene>
<feature type="region of interest" description="Disordered" evidence="1">
    <location>
        <begin position="1"/>
        <end position="23"/>
    </location>
</feature>
<organism evidence="3 4">
    <name type="scientific">Petropleomorpha daqingensis</name>
    <dbReference type="NCBI Taxonomy" id="2026353"/>
    <lineage>
        <taxon>Bacteria</taxon>
        <taxon>Bacillati</taxon>
        <taxon>Actinomycetota</taxon>
        <taxon>Actinomycetes</taxon>
        <taxon>Geodermatophilales</taxon>
        <taxon>Geodermatophilaceae</taxon>
        <taxon>Petropleomorpha</taxon>
    </lineage>
</organism>
<keyword evidence="2" id="KW-0812">Transmembrane</keyword>
<name>A0A853CBU0_9ACTN</name>
<feature type="region of interest" description="Disordered" evidence="1">
    <location>
        <begin position="66"/>
        <end position="154"/>
    </location>
</feature>
<dbReference type="RefSeq" id="WP_179715830.1">
    <property type="nucleotide sequence ID" value="NZ_JACBZT010000001.1"/>
</dbReference>
<keyword evidence="2" id="KW-0472">Membrane</keyword>